<dbReference type="Gene3D" id="3.40.50.150">
    <property type="entry name" value="Vaccinia Virus protein VP39"/>
    <property type="match status" value="1"/>
</dbReference>
<dbReference type="Proteomes" id="UP000255317">
    <property type="component" value="Unassembled WGS sequence"/>
</dbReference>
<dbReference type="OrthoDB" id="9812600at2"/>
<evidence type="ECO:0000313" key="2">
    <source>
        <dbReference type="EMBL" id="RDK84823.1"/>
    </source>
</evidence>
<keyword evidence="3" id="KW-1185">Reference proteome</keyword>
<keyword evidence="2" id="KW-0808">Transferase</keyword>
<dbReference type="InterPro" id="IPR029063">
    <property type="entry name" value="SAM-dependent_MTases_sf"/>
</dbReference>
<evidence type="ECO:0000313" key="3">
    <source>
        <dbReference type="Proteomes" id="UP000255317"/>
    </source>
</evidence>
<keyword evidence="2" id="KW-0489">Methyltransferase</keyword>
<gene>
    <name evidence="2" type="ORF">C8D94_104196</name>
</gene>
<dbReference type="NCBIfam" id="TIGR01444">
    <property type="entry name" value="fkbM_fam"/>
    <property type="match status" value="1"/>
</dbReference>
<protein>
    <submittedName>
        <fullName evidence="2">FkbM family methyltransferase</fullName>
    </submittedName>
</protein>
<evidence type="ECO:0000259" key="1">
    <source>
        <dbReference type="Pfam" id="PF05050"/>
    </source>
</evidence>
<dbReference type="RefSeq" id="WP_115124236.1">
    <property type="nucleotide sequence ID" value="NZ_QRAO01000004.1"/>
</dbReference>
<dbReference type="PANTHER" id="PTHR34203">
    <property type="entry name" value="METHYLTRANSFERASE, FKBM FAMILY PROTEIN"/>
    <property type="match status" value="1"/>
</dbReference>
<dbReference type="PANTHER" id="PTHR34203:SF15">
    <property type="entry name" value="SLL1173 PROTEIN"/>
    <property type="match status" value="1"/>
</dbReference>
<accession>A0A370Q8Z8</accession>
<dbReference type="GO" id="GO:0032259">
    <property type="term" value="P:methylation"/>
    <property type="evidence" value="ECO:0007669"/>
    <property type="project" value="UniProtKB-KW"/>
</dbReference>
<dbReference type="SUPFAM" id="SSF53335">
    <property type="entry name" value="S-adenosyl-L-methionine-dependent methyltransferases"/>
    <property type="match status" value="1"/>
</dbReference>
<dbReference type="Pfam" id="PF05050">
    <property type="entry name" value="Methyltransf_21"/>
    <property type="match status" value="1"/>
</dbReference>
<feature type="domain" description="Methyltransferase FkbM" evidence="1">
    <location>
        <begin position="102"/>
        <end position="254"/>
    </location>
</feature>
<dbReference type="AlphaFoldDB" id="A0A370Q8Z8"/>
<organism evidence="2 3">
    <name type="scientific">Marinirhabdus gelatinilytica</name>
    <dbReference type="NCBI Taxonomy" id="1703343"/>
    <lineage>
        <taxon>Bacteria</taxon>
        <taxon>Pseudomonadati</taxon>
        <taxon>Bacteroidota</taxon>
        <taxon>Flavobacteriia</taxon>
        <taxon>Flavobacteriales</taxon>
        <taxon>Flavobacteriaceae</taxon>
    </lineage>
</organism>
<dbReference type="GO" id="GO:0008168">
    <property type="term" value="F:methyltransferase activity"/>
    <property type="evidence" value="ECO:0007669"/>
    <property type="project" value="UniProtKB-KW"/>
</dbReference>
<name>A0A370Q8Z8_9FLAO</name>
<proteinExistence type="predicted"/>
<dbReference type="EMBL" id="QRAO01000004">
    <property type="protein sequence ID" value="RDK84823.1"/>
    <property type="molecule type" value="Genomic_DNA"/>
</dbReference>
<dbReference type="InterPro" id="IPR006342">
    <property type="entry name" value="FkbM_mtfrase"/>
</dbReference>
<dbReference type="InterPro" id="IPR052514">
    <property type="entry name" value="SAM-dependent_MTase"/>
</dbReference>
<comment type="caution">
    <text evidence="2">The sequence shown here is derived from an EMBL/GenBank/DDBJ whole genome shotgun (WGS) entry which is preliminary data.</text>
</comment>
<sequence>MNKLRAYIYNIIPKKYRNSLGKSKVLKPLRDVFFRTKSGFRELQVPVEKCYGKYEVSFQFVSSIQIATKAKKKGIETRLLNNSIRILQQSRPRLANDYIIADVGANFGYLSLVWSQTVCNQGKVYAFEPHPNLFAAIQKSIAVNKLENSITPTNVAVGKQKGSIAISLASTTSNTKEGEVGEAQLKSKATIQMITIDEYFMDFERLDFIKIDVDGIELDILQGAEEILARLKPIVVVETNGNTDLLEFFNQRNYTILNMELNTFDMQKELPLNIFCVPN</sequence>
<reference evidence="2 3" key="1">
    <citation type="submission" date="2018-07" db="EMBL/GenBank/DDBJ databases">
        <title>Genomic Encyclopedia of Type Strains, Phase IV (KMG-IV): sequencing the most valuable type-strain genomes for metagenomic binning, comparative biology and taxonomic classification.</title>
        <authorList>
            <person name="Goeker M."/>
        </authorList>
    </citation>
    <scope>NUCLEOTIDE SEQUENCE [LARGE SCALE GENOMIC DNA]</scope>
    <source>
        <strain evidence="2 3">DSM 101478</strain>
    </source>
</reference>